<protein>
    <recommendedName>
        <fullName evidence="5 18">NADH-ubiquinone oxidoreductase chain 2</fullName>
        <ecNumber evidence="4 18">7.1.1.2</ecNumber>
    </recommendedName>
</protein>
<reference evidence="20" key="1">
    <citation type="submission" date="2019-05" db="EMBL/GenBank/DDBJ databases">
        <authorList>
            <person name="Trevisan B."/>
            <person name="Alcantara D.M.C."/>
            <person name="Machado D.J."/>
            <person name="Marques F.P.L."/>
            <person name="Lahr D.J.G."/>
        </authorList>
    </citation>
    <scope>NUCLEOTIDE SEQUENCE</scope>
</reference>
<dbReference type="PANTHER" id="PTHR46552:SF1">
    <property type="entry name" value="NADH-UBIQUINONE OXIDOREDUCTASE CHAIN 2"/>
    <property type="match status" value="1"/>
</dbReference>
<evidence type="ECO:0000256" key="9">
    <source>
        <dbReference type="ARBA" id="ARBA00022792"/>
    </source>
</evidence>
<comment type="function">
    <text evidence="18">Core subunit of the mitochondrial membrane respiratory chain NADH dehydrogenase (Complex I) which catalyzes electron transfer from NADH through the respiratory chain, using ubiquinone as an electron acceptor. Essential for the catalytic activity and assembly of complex I.</text>
</comment>
<evidence type="ECO:0000256" key="17">
    <source>
        <dbReference type="ARBA" id="ARBA00049551"/>
    </source>
</evidence>
<dbReference type="GeneID" id="41796802"/>
<evidence type="ECO:0000256" key="3">
    <source>
        <dbReference type="ARBA" id="ARBA00007012"/>
    </source>
</evidence>
<dbReference type="RefSeq" id="YP_009691996.1">
    <property type="nucleotide sequence ID" value="NC_044702.1"/>
</dbReference>
<evidence type="ECO:0000256" key="16">
    <source>
        <dbReference type="ARBA" id="ARBA00023136"/>
    </source>
</evidence>
<feature type="domain" description="NADH:quinone oxidoreductase/Mrp antiporter transmembrane" evidence="19">
    <location>
        <begin position="80"/>
        <end position="276"/>
    </location>
</feature>
<dbReference type="InterPro" id="IPR001750">
    <property type="entry name" value="ND/Mrp_TM"/>
</dbReference>
<keyword evidence="12 18" id="KW-1133">Transmembrane helix</keyword>
<dbReference type="CTD" id="4536"/>
<evidence type="ECO:0000256" key="12">
    <source>
        <dbReference type="ARBA" id="ARBA00022989"/>
    </source>
</evidence>
<evidence type="ECO:0000256" key="4">
    <source>
        <dbReference type="ARBA" id="ARBA00012944"/>
    </source>
</evidence>
<keyword evidence="13 18" id="KW-0520">NAD</keyword>
<comment type="similarity">
    <text evidence="3 18">Belongs to the complex I subunit 2 family.</text>
</comment>
<keyword evidence="9 18" id="KW-0999">Mitochondrion inner membrane</keyword>
<dbReference type="GO" id="GO:0008137">
    <property type="term" value="F:NADH dehydrogenase (ubiquinone) activity"/>
    <property type="evidence" value="ECO:0007669"/>
    <property type="project" value="UniProtKB-EC"/>
</dbReference>
<dbReference type="GO" id="GO:0006120">
    <property type="term" value="P:mitochondrial electron transport, NADH to ubiquinone"/>
    <property type="evidence" value="ECO:0007669"/>
    <property type="project" value="InterPro"/>
</dbReference>
<feature type="transmembrane region" description="Helical" evidence="18">
    <location>
        <begin position="5"/>
        <end position="22"/>
    </location>
</feature>
<dbReference type="InterPro" id="IPR003917">
    <property type="entry name" value="NADH_UbQ_OxRdtase_chain2"/>
</dbReference>
<feature type="transmembrane region" description="Helical" evidence="18">
    <location>
        <begin position="226"/>
        <end position="244"/>
    </location>
</feature>
<evidence type="ECO:0000256" key="15">
    <source>
        <dbReference type="ARBA" id="ARBA00023128"/>
    </source>
</evidence>
<keyword evidence="14 18" id="KW-0830">Ubiquinone</keyword>
<keyword evidence="7 18" id="KW-0679">Respiratory chain</keyword>
<sequence length="328" mass="38147">MFNNSYKLIFMMTLMFSTILIISSNTWISMWMGLEINLLSFIPLLNNNKLMSSEASLKYFLIQTIASSILLLSIILIMNNFFFMKMMITTSLLLKMGTPPFHFWLLSIIEGLSWFNVFIMLTWQKIAPMMILSLLSMNPMIMISMILSSLIGAIGGINQTSMRKLISYSSINHMSWMIYSLMNNIILWTMYLILYSIILIPLIYLFNSKQIYHINQLSLSFISNKYIKIMLMINLLSLGGLPPFTGFFPKWMLINLMTINNQFLLSIIMILCSLITLFFYIRMTYSTLLINSLKINWLNSSYQSKHFLMILISLSLFSLILLPSFFLV</sequence>
<comment type="subcellular location">
    <subcellularLocation>
        <location evidence="2 18">Mitochondrion inner membrane</location>
        <topology evidence="2 18">Multi-pass membrane protein</topology>
    </subcellularLocation>
</comment>
<feature type="transmembrane region" description="Helical" evidence="18">
    <location>
        <begin position="264"/>
        <end position="285"/>
    </location>
</feature>
<dbReference type="InterPro" id="IPR050175">
    <property type="entry name" value="Complex_I_Subunit_2"/>
</dbReference>
<evidence type="ECO:0000256" key="1">
    <source>
        <dbReference type="ARBA" id="ARBA00003257"/>
    </source>
</evidence>
<evidence type="ECO:0000256" key="5">
    <source>
        <dbReference type="ARBA" id="ARBA00021008"/>
    </source>
</evidence>
<feature type="domain" description="NADH:quinone oxidoreductase/Mrp antiporter transmembrane" evidence="19">
    <location>
        <begin position="24"/>
        <end position="79"/>
    </location>
</feature>
<comment type="catalytic activity">
    <reaction evidence="17 18">
        <text>a ubiquinone + NADH + 5 H(+)(in) = a ubiquinol + NAD(+) + 4 H(+)(out)</text>
        <dbReference type="Rhea" id="RHEA:29091"/>
        <dbReference type="Rhea" id="RHEA-COMP:9565"/>
        <dbReference type="Rhea" id="RHEA-COMP:9566"/>
        <dbReference type="ChEBI" id="CHEBI:15378"/>
        <dbReference type="ChEBI" id="CHEBI:16389"/>
        <dbReference type="ChEBI" id="CHEBI:17976"/>
        <dbReference type="ChEBI" id="CHEBI:57540"/>
        <dbReference type="ChEBI" id="CHEBI:57945"/>
        <dbReference type="EC" id="7.1.1.2"/>
    </reaction>
</comment>
<proteinExistence type="inferred from homology"/>
<evidence type="ECO:0000256" key="6">
    <source>
        <dbReference type="ARBA" id="ARBA00022448"/>
    </source>
</evidence>
<feature type="transmembrane region" description="Helical" evidence="18">
    <location>
        <begin position="103"/>
        <end position="123"/>
    </location>
</feature>
<keyword evidence="16 18" id="KW-0472">Membrane</keyword>
<evidence type="ECO:0000256" key="11">
    <source>
        <dbReference type="ARBA" id="ARBA00022982"/>
    </source>
</evidence>
<evidence type="ECO:0000313" key="20">
    <source>
        <dbReference type="EMBL" id="QEG77631.1"/>
    </source>
</evidence>
<gene>
    <name evidence="20" type="primary">ND2</name>
</gene>
<feature type="transmembrane region" description="Helical" evidence="18">
    <location>
        <begin position="59"/>
        <end position="83"/>
    </location>
</feature>
<dbReference type="EC" id="7.1.1.2" evidence="4 18"/>
<evidence type="ECO:0000256" key="18">
    <source>
        <dbReference type="RuleBase" id="RU003403"/>
    </source>
</evidence>
<evidence type="ECO:0000259" key="19">
    <source>
        <dbReference type="Pfam" id="PF00361"/>
    </source>
</evidence>
<evidence type="ECO:0000256" key="8">
    <source>
        <dbReference type="ARBA" id="ARBA00022692"/>
    </source>
</evidence>
<evidence type="ECO:0000256" key="13">
    <source>
        <dbReference type="ARBA" id="ARBA00023027"/>
    </source>
</evidence>
<keyword evidence="8 18" id="KW-0812">Transmembrane</keyword>
<dbReference type="PRINTS" id="PR01436">
    <property type="entry name" value="NADHDHGNASE2"/>
</dbReference>
<dbReference type="Pfam" id="PF00361">
    <property type="entry name" value="Proton_antipo_M"/>
    <property type="match status" value="2"/>
</dbReference>
<dbReference type="AlphaFoldDB" id="A0A5B9RFK3"/>
<evidence type="ECO:0000256" key="10">
    <source>
        <dbReference type="ARBA" id="ARBA00022967"/>
    </source>
</evidence>
<dbReference type="PANTHER" id="PTHR46552">
    <property type="entry name" value="NADH-UBIQUINONE OXIDOREDUCTASE CHAIN 2"/>
    <property type="match status" value="1"/>
</dbReference>
<geneLocation type="mitochondrion" evidence="20"/>
<keyword evidence="11 18" id="KW-0249">Electron transport</keyword>
<evidence type="ECO:0000256" key="14">
    <source>
        <dbReference type="ARBA" id="ARBA00023075"/>
    </source>
</evidence>
<feature type="transmembrane region" description="Helical" evidence="18">
    <location>
        <begin position="306"/>
        <end position="327"/>
    </location>
</feature>
<evidence type="ECO:0000256" key="7">
    <source>
        <dbReference type="ARBA" id="ARBA00022660"/>
    </source>
</evidence>
<dbReference type="EMBL" id="MK896865">
    <property type="protein sequence ID" value="QEG77631.1"/>
    <property type="molecule type" value="Genomic_DNA"/>
</dbReference>
<keyword evidence="10 18" id="KW-1278">Translocase</keyword>
<feature type="transmembrane region" description="Helical" evidence="18">
    <location>
        <begin position="185"/>
        <end position="206"/>
    </location>
</feature>
<organism evidence="20">
    <name type="scientific">Paradyschiria parvula</name>
    <dbReference type="NCBI Taxonomy" id="2572155"/>
    <lineage>
        <taxon>Eukaryota</taxon>
        <taxon>Metazoa</taxon>
        <taxon>Ecdysozoa</taxon>
        <taxon>Arthropoda</taxon>
        <taxon>Hexapoda</taxon>
        <taxon>Insecta</taxon>
        <taxon>Pterygota</taxon>
        <taxon>Neoptera</taxon>
        <taxon>Endopterygota</taxon>
        <taxon>Diptera</taxon>
        <taxon>Brachycera</taxon>
        <taxon>Muscomorpha</taxon>
        <taxon>Hippoboscoidea</taxon>
        <taxon>Streblidae</taxon>
        <taxon>Trichobiinae</taxon>
        <taxon>Paradyschiria</taxon>
    </lineage>
</organism>
<name>A0A5B9RFK3_9MUSC</name>
<accession>A0A5B9RFK3</accession>
<evidence type="ECO:0000256" key="2">
    <source>
        <dbReference type="ARBA" id="ARBA00004448"/>
    </source>
</evidence>
<dbReference type="GO" id="GO:0005743">
    <property type="term" value="C:mitochondrial inner membrane"/>
    <property type="evidence" value="ECO:0007669"/>
    <property type="project" value="UniProtKB-SubCell"/>
</dbReference>
<keyword evidence="6" id="KW-0813">Transport</keyword>
<keyword evidence="15 18" id="KW-0496">Mitochondrion</keyword>
<feature type="transmembrane region" description="Helical" evidence="18">
    <location>
        <begin position="135"/>
        <end position="157"/>
    </location>
</feature>
<comment type="function">
    <text evidence="1">Core subunit of the mitochondrial membrane respiratory chain NADH dehydrogenase (Complex I) that is believed to belong to the minimal assembly required for catalysis. Complex I functions in the transfer of electrons from NADH to the respiratory chain. The immediate electron acceptor for the enzyme is believed to be ubiquinone.</text>
</comment>